<dbReference type="NCBIfam" id="TIGR01509">
    <property type="entry name" value="HAD-SF-IA-v3"/>
    <property type="match status" value="1"/>
</dbReference>
<dbReference type="InterPro" id="IPR023198">
    <property type="entry name" value="PGP-like_dom2"/>
</dbReference>
<dbReference type="AlphaFoldDB" id="A0A0G0VFG5"/>
<dbReference type="PANTHER" id="PTHR18901:SF38">
    <property type="entry name" value="PSEUDOURIDINE-5'-PHOSPHATASE"/>
    <property type="match status" value="1"/>
</dbReference>
<dbReference type="InterPro" id="IPR006439">
    <property type="entry name" value="HAD-SF_hydro_IA"/>
</dbReference>
<dbReference type="EMBL" id="LCAV01000005">
    <property type="protein sequence ID" value="KKR99563.1"/>
    <property type="molecule type" value="Genomic_DNA"/>
</dbReference>
<sequence>MLKKERFKAVLFDMDGIIINSEIYWEKIEKEYARLKGLKYTDSYRRTIMALSERELAEVLRARHGLKETVEQIVTERGFMALGIYKKEAKLLPDFLLLIKKLHGKYKIALVSSSPFKWINPILRRFKIKKYFDEIISAEEMRDGHGKPHPAIYLFAARRLGVRPKDCLVFEDSVNGVKAAKAAGMFCVAVPGVWVKDRRGVGEADLVAKHLGDRKIVEILIQ</sequence>
<dbReference type="InterPro" id="IPR023214">
    <property type="entry name" value="HAD_sf"/>
</dbReference>
<protein>
    <recommendedName>
        <fullName evidence="3">HAD-superfamily hydrolase, subfamily IA, variant 3</fullName>
    </recommendedName>
</protein>
<dbReference type="PATRIC" id="fig|1619048.3.peg.192"/>
<dbReference type="PANTHER" id="PTHR18901">
    <property type="entry name" value="2-DEOXYGLUCOSE-6-PHOSPHATE PHOSPHATASE 2"/>
    <property type="match status" value="1"/>
</dbReference>
<evidence type="ECO:0008006" key="3">
    <source>
        <dbReference type="Google" id="ProtNLM"/>
    </source>
</evidence>
<gene>
    <name evidence="1" type="ORF">UU49_C0005G0021</name>
</gene>
<evidence type="ECO:0000313" key="1">
    <source>
        <dbReference type="EMBL" id="KKR99563.1"/>
    </source>
</evidence>
<dbReference type="InterPro" id="IPR036412">
    <property type="entry name" value="HAD-like_sf"/>
</dbReference>
<dbReference type="Pfam" id="PF00702">
    <property type="entry name" value="Hydrolase"/>
    <property type="match status" value="1"/>
</dbReference>
<accession>A0A0G0VFG5</accession>
<reference evidence="1 2" key="1">
    <citation type="journal article" date="2015" name="Nature">
        <title>rRNA introns, odd ribosomes, and small enigmatic genomes across a large radiation of phyla.</title>
        <authorList>
            <person name="Brown C.T."/>
            <person name="Hug L.A."/>
            <person name="Thomas B.C."/>
            <person name="Sharon I."/>
            <person name="Castelle C.J."/>
            <person name="Singh A."/>
            <person name="Wilkins M.J."/>
            <person name="Williams K.H."/>
            <person name="Banfield J.F."/>
        </authorList>
    </citation>
    <scope>NUCLEOTIDE SEQUENCE [LARGE SCALE GENOMIC DNA]</scope>
</reference>
<dbReference type="Proteomes" id="UP000034108">
    <property type="component" value="Unassembled WGS sequence"/>
</dbReference>
<dbReference type="SFLD" id="SFLDG01135">
    <property type="entry name" value="C1.5.6:_HAD__Beta-PGM__Phospha"/>
    <property type="match status" value="1"/>
</dbReference>
<organism evidence="1 2">
    <name type="scientific">Candidatus Magasanikbacteria bacterium GW2011_GWC2_41_17</name>
    <dbReference type="NCBI Taxonomy" id="1619048"/>
    <lineage>
        <taxon>Bacteria</taxon>
        <taxon>Candidatus Magasanikiibacteriota</taxon>
    </lineage>
</organism>
<comment type="caution">
    <text evidence="1">The sequence shown here is derived from an EMBL/GenBank/DDBJ whole genome shotgun (WGS) entry which is preliminary data.</text>
</comment>
<dbReference type="SFLD" id="SFLDS00003">
    <property type="entry name" value="Haloacid_Dehalogenase"/>
    <property type="match status" value="1"/>
</dbReference>
<dbReference type="SUPFAM" id="SSF56784">
    <property type="entry name" value="HAD-like"/>
    <property type="match status" value="1"/>
</dbReference>
<proteinExistence type="predicted"/>
<evidence type="ECO:0000313" key="2">
    <source>
        <dbReference type="Proteomes" id="UP000034108"/>
    </source>
</evidence>
<dbReference type="Gene3D" id="3.40.50.1000">
    <property type="entry name" value="HAD superfamily/HAD-like"/>
    <property type="match status" value="1"/>
</dbReference>
<name>A0A0G0VFG5_9BACT</name>
<dbReference type="STRING" id="1619048.UU49_C0005G0021"/>
<dbReference type="SFLD" id="SFLDG01129">
    <property type="entry name" value="C1.5:_HAD__Beta-PGM__Phosphata"/>
    <property type="match status" value="1"/>
</dbReference>
<dbReference type="Gene3D" id="1.10.150.240">
    <property type="entry name" value="Putative phosphatase, domain 2"/>
    <property type="match status" value="1"/>
</dbReference>